<organism evidence="2 3">
    <name type="scientific">Allorhodopirellula heiligendammensis</name>
    <dbReference type="NCBI Taxonomy" id="2714739"/>
    <lineage>
        <taxon>Bacteria</taxon>
        <taxon>Pseudomonadati</taxon>
        <taxon>Planctomycetota</taxon>
        <taxon>Planctomycetia</taxon>
        <taxon>Pirellulales</taxon>
        <taxon>Pirellulaceae</taxon>
        <taxon>Allorhodopirellula</taxon>
    </lineage>
</organism>
<feature type="transmembrane region" description="Helical" evidence="1">
    <location>
        <begin position="102"/>
        <end position="126"/>
    </location>
</feature>
<evidence type="ECO:0000313" key="2">
    <source>
        <dbReference type="EMBL" id="TWU05356.1"/>
    </source>
</evidence>
<feature type="transmembrane region" description="Helical" evidence="1">
    <location>
        <begin position="24"/>
        <end position="40"/>
    </location>
</feature>
<accession>A0A5C6B297</accession>
<protein>
    <submittedName>
        <fullName evidence="2">Uncharacterized protein</fullName>
    </submittedName>
</protein>
<keyword evidence="1" id="KW-0472">Membrane</keyword>
<name>A0A5C6B297_9BACT</name>
<feature type="transmembrane region" description="Helical" evidence="1">
    <location>
        <begin position="47"/>
        <end position="65"/>
    </location>
</feature>
<keyword evidence="1" id="KW-1133">Transmembrane helix</keyword>
<keyword evidence="1" id="KW-0812">Transmembrane</keyword>
<sequence>MFCVLFLSVVIAICMTQIADSESWIEWLTILMPAIAVGTLKMRFRLSIFAASAILYPITIAWGFANGVTYSMNWNRTPHDFFERNTLGVEQPIHFGLVCAQIWIAFGILYTAAFAGFAWLTAVVVARGLENHRT</sequence>
<evidence type="ECO:0000256" key="1">
    <source>
        <dbReference type="SAM" id="Phobius"/>
    </source>
</evidence>
<evidence type="ECO:0000313" key="3">
    <source>
        <dbReference type="Proteomes" id="UP000319908"/>
    </source>
</evidence>
<keyword evidence="3" id="KW-1185">Reference proteome</keyword>
<proteinExistence type="predicted"/>
<comment type="caution">
    <text evidence="2">The sequence shown here is derived from an EMBL/GenBank/DDBJ whole genome shotgun (WGS) entry which is preliminary data.</text>
</comment>
<dbReference type="AlphaFoldDB" id="A0A5C6B297"/>
<gene>
    <name evidence="2" type="ORF">Poly21_57380</name>
</gene>
<dbReference type="Proteomes" id="UP000319908">
    <property type="component" value="Unassembled WGS sequence"/>
</dbReference>
<dbReference type="EMBL" id="SJPU01000024">
    <property type="protein sequence ID" value="TWU05356.1"/>
    <property type="molecule type" value="Genomic_DNA"/>
</dbReference>
<reference evidence="2 3" key="1">
    <citation type="journal article" date="2020" name="Antonie Van Leeuwenhoek">
        <title>Rhodopirellula heiligendammensis sp. nov., Rhodopirellula pilleata sp. nov., and Rhodopirellula solitaria sp. nov. isolated from natural or artificial marine surfaces in Northern Germany and California, USA, and emended description of the genus Rhodopirellula.</title>
        <authorList>
            <person name="Kallscheuer N."/>
            <person name="Wiegand S."/>
            <person name="Jogler M."/>
            <person name="Boedeker C."/>
            <person name="Peeters S.H."/>
            <person name="Rast P."/>
            <person name="Heuer A."/>
            <person name="Jetten M.S.M."/>
            <person name="Rohde M."/>
            <person name="Jogler C."/>
        </authorList>
    </citation>
    <scope>NUCLEOTIDE SEQUENCE [LARGE SCALE GENOMIC DNA]</scope>
    <source>
        <strain evidence="2 3">Poly21</strain>
    </source>
</reference>